<gene>
    <name evidence="2" type="ORF">BCR32DRAFT_271910</name>
</gene>
<dbReference type="OrthoDB" id="2136637at2759"/>
<sequence length="170" mass="19833">MYVQALYEGLIWSALWIGYVYMIIKLFPWTMLHDYPEDIQKASKIPKPTLKQQRSSYIWSSIGGLIILLSLIAFGLQAFKDEKVSLLTLFIYIFIIVMSWNVIDLIIMDWLIVCTITPDWIVIKGTKGCKGYKDYMFHFKGFLIGCIYTTITALLFSGVDYIILKYLIWK</sequence>
<feature type="transmembrane region" description="Helical" evidence="1">
    <location>
        <begin position="84"/>
        <end position="103"/>
    </location>
</feature>
<evidence type="ECO:0000313" key="2">
    <source>
        <dbReference type="EMBL" id="ORX75428.1"/>
    </source>
</evidence>
<comment type="caution">
    <text evidence="2">The sequence shown here is derived from an EMBL/GenBank/DDBJ whole genome shotgun (WGS) entry which is preliminary data.</text>
</comment>
<reference evidence="2 3" key="1">
    <citation type="submission" date="2016-08" db="EMBL/GenBank/DDBJ databases">
        <title>A Parts List for Fungal Cellulosomes Revealed by Comparative Genomics.</title>
        <authorList>
            <consortium name="DOE Joint Genome Institute"/>
            <person name="Haitjema C.H."/>
            <person name="Gilmore S.P."/>
            <person name="Henske J.K."/>
            <person name="Solomon K.V."/>
            <person name="De Groot R."/>
            <person name="Kuo A."/>
            <person name="Mondo S.J."/>
            <person name="Salamov A.A."/>
            <person name="Labutti K."/>
            <person name="Zhao Z."/>
            <person name="Chiniquy J."/>
            <person name="Barry K."/>
            <person name="Brewer H.M."/>
            <person name="Purvine S.O."/>
            <person name="Wright A.T."/>
            <person name="Boxma B."/>
            <person name="Van Alen T."/>
            <person name="Hackstein J.H."/>
            <person name="Baker S.E."/>
            <person name="Grigoriev I.V."/>
            <person name="O'Malley M.A."/>
        </authorList>
    </citation>
    <scope>NUCLEOTIDE SEQUENCE [LARGE SCALE GENOMIC DNA]</scope>
    <source>
        <strain evidence="2 3">S4</strain>
    </source>
</reference>
<proteinExistence type="predicted"/>
<accession>A0A1Y1WQ59</accession>
<organism evidence="2 3">
    <name type="scientific">Anaeromyces robustus</name>
    <dbReference type="NCBI Taxonomy" id="1754192"/>
    <lineage>
        <taxon>Eukaryota</taxon>
        <taxon>Fungi</taxon>
        <taxon>Fungi incertae sedis</taxon>
        <taxon>Chytridiomycota</taxon>
        <taxon>Chytridiomycota incertae sedis</taxon>
        <taxon>Neocallimastigomycetes</taxon>
        <taxon>Neocallimastigales</taxon>
        <taxon>Neocallimastigaceae</taxon>
        <taxon>Anaeromyces</taxon>
    </lineage>
</organism>
<keyword evidence="1" id="KW-0812">Transmembrane</keyword>
<dbReference type="EMBL" id="MCFG01000357">
    <property type="protein sequence ID" value="ORX75428.1"/>
    <property type="molecule type" value="Genomic_DNA"/>
</dbReference>
<reference evidence="2 3" key="2">
    <citation type="submission" date="2016-08" db="EMBL/GenBank/DDBJ databases">
        <title>Pervasive Adenine N6-methylation of Active Genes in Fungi.</title>
        <authorList>
            <consortium name="DOE Joint Genome Institute"/>
            <person name="Mondo S.J."/>
            <person name="Dannebaum R.O."/>
            <person name="Kuo R.C."/>
            <person name="Labutti K."/>
            <person name="Haridas S."/>
            <person name="Kuo A."/>
            <person name="Salamov A."/>
            <person name="Ahrendt S.R."/>
            <person name="Lipzen A."/>
            <person name="Sullivan W."/>
            <person name="Andreopoulos W.B."/>
            <person name="Clum A."/>
            <person name="Lindquist E."/>
            <person name="Daum C."/>
            <person name="Ramamoorthy G.K."/>
            <person name="Gryganskyi A."/>
            <person name="Culley D."/>
            <person name="Magnuson J.K."/>
            <person name="James T.Y."/>
            <person name="O'Malley M.A."/>
            <person name="Stajich J.E."/>
            <person name="Spatafora J.W."/>
            <person name="Visel A."/>
            <person name="Grigoriev I.V."/>
        </authorList>
    </citation>
    <scope>NUCLEOTIDE SEQUENCE [LARGE SCALE GENOMIC DNA]</scope>
    <source>
        <strain evidence="2 3">S4</strain>
    </source>
</reference>
<evidence type="ECO:0000256" key="1">
    <source>
        <dbReference type="SAM" id="Phobius"/>
    </source>
</evidence>
<name>A0A1Y1WQ59_9FUNG</name>
<feature type="transmembrane region" description="Helical" evidence="1">
    <location>
        <begin position="6"/>
        <end position="24"/>
    </location>
</feature>
<evidence type="ECO:0000313" key="3">
    <source>
        <dbReference type="Proteomes" id="UP000193944"/>
    </source>
</evidence>
<dbReference type="Proteomes" id="UP000193944">
    <property type="component" value="Unassembled WGS sequence"/>
</dbReference>
<feature type="transmembrane region" description="Helical" evidence="1">
    <location>
        <begin position="142"/>
        <end position="164"/>
    </location>
</feature>
<keyword evidence="1" id="KW-1133">Transmembrane helix</keyword>
<keyword evidence="3" id="KW-1185">Reference proteome</keyword>
<feature type="transmembrane region" description="Helical" evidence="1">
    <location>
        <begin position="57"/>
        <end position="78"/>
    </location>
</feature>
<dbReference type="AlphaFoldDB" id="A0A1Y1WQ59"/>
<protein>
    <submittedName>
        <fullName evidence="2">Uncharacterized protein</fullName>
    </submittedName>
</protein>
<keyword evidence="1" id="KW-0472">Membrane</keyword>